<comment type="caution">
    <text evidence="5">The sequence shown here is derived from an EMBL/GenBank/DDBJ whole genome shotgun (WGS) entry which is preliminary data.</text>
</comment>
<dbReference type="AlphaFoldDB" id="A0A2T8HNG0"/>
<sequence>MTEIQLQTSAVTWLWNTYPATRRLFFHIPNGGSRNAVEGMQLKASGVVAGIPDCILIHLGLAYGFEFKTLTGTVSPEQAKVHQVWQQDGTPVYIIRTLEEFQKAIISILGQPITTQLGKEVAA</sequence>
<keyword evidence="2" id="KW-0540">Nuclease</keyword>
<dbReference type="InterPro" id="IPR011856">
    <property type="entry name" value="tRNA_endonuc-like_dom_sf"/>
</dbReference>
<gene>
    <name evidence="5" type="ORF">DC487_05180</name>
</gene>
<dbReference type="RefSeq" id="WP_116774844.1">
    <property type="nucleotide sequence ID" value="NZ_QDKG01000001.1"/>
</dbReference>
<protein>
    <submittedName>
        <fullName evidence="5">VRR-NUC domain-containing protein</fullName>
    </submittedName>
</protein>
<dbReference type="GO" id="GO:0016788">
    <property type="term" value="F:hydrolase activity, acting on ester bonds"/>
    <property type="evidence" value="ECO:0007669"/>
    <property type="project" value="InterPro"/>
</dbReference>
<dbReference type="InterPro" id="IPR014883">
    <property type="entry name" value="VRR_NUC"/>
</dbReference>
<dbReference type="Proteomes" id="UP000245627">
    <property type="component" value="Unassembled WGS sequence"/>
</dbReference>
<reference evidence="5 6" key="1">
    <citation type="submission" date="2018-04" db="EMBL/GenBank/DDBJ databases">
        <title>Sphingobacterium cortibacter sp. nov.</title>
        <authorList>
            <person name="Li Y."/>
        </authorList>
    </citation>
    <scope>NUCLEOTIDE SEQUENCE [LARGE SCALE GENOMIC DNA]</scope>
    <source>
        <strain evidence="5 6">2c-3</strain>
    </source>
</reference>
<name>A0A2T8HNG0_9SPHI</name>
<evidence type="ECO:0000256" key="3">
    <source>
        <dbReference type="ARBA" id="ARBA00022801"/>
    </source>
</evidence>
<evidence type="ECO:0000256" key="1">
    <source>
        <dbReference type="ARBA" id="ARBA00001946"/>
    </source>
</evidence>
<dbReference type="GO" id="GO:0003676">
    <property type="term" value="F:nucleic acid binding"/>
    <property type="evidence" value="ECO:0007669"/>
    <property type="project" value="InterPro"/>
</dbReference>
<dbReference type="Gene3D" id="3.40.1350.10">
    <property type="match status" value="1"/>
</dbReference>
<dbReference type="SMART" id="SM00990">
    <property type="entry name" value="VRR_NUC"/>
    <property type="match status" value="1"/>
</dbReference>
<accession>A0A2T8HNG0</accession>
<proteinExistence type="predicted"/>
<dbReference type="GO" id="GO:0004518">
    <property type="term" value="F:nuclease activity"/>
    <property type="evidence" value="ECO:0007669"/>
    <property type="project" value="UniProtKB-KW"/>
</dbReference>
<evidence type="ECO:0000256" key="2">
    <source>
        <dbReference type="ARBA" id="ARBA00022722"/>
    </source>
</evidence>
<evidence type="ECO:0000313" key="5">
    <source>
        <dbReference type="EMBL" id="PVH26989.1"/>
    </source>
</evidence>
<keyword evidence="3" id="KW-0378">Hydrolase</keyword>
<organism evidence="5 6">
    <name type="scientific">Sphingobacterium corticibacter</name>
    <dbReference type="NCBI Taxonomy" id="2171749"/>
    <lineage>
        <taxon>Bacteria</taxon>
        <taxon>Pseudomonadati</taxon>
        <taxon>Bacteroidota</taxon>
        <taxon>Sphingobacteriia</taxon>
        <taxon>Sphingobacteriales</taxon>
        <taxon>Sphingobacteriaceae</taxon>
        <taxon>Sphingobacterium</taxon>
    </lineage>
</organism>
<keyword evidence="6" id="KW-1185">Reference proteome</keyword>
<comment type="cofactor">
    <cofactor evidence="1">
        <name>Mg(2+)</name>
        <dbReference type="ChEBI" id="CHEBI:18420"/>
    </cofactor>
</comment>
<evidence type="ECO:0000313" key="6">
    <source>
        <dbReference type="Proteomes" id="UP000245627"/>
    </source>
</evidence>
<feature type="domain" description="VRR-NUC" evidence="4">
    <location>
        <begin position="1"/>
        <end position="99"/>
    </location>
</feature>
<dbReference type="EMBL" id="QDKG01000001">
    <property type="protein sequence ID" value="PVH26989.1"/>
    <property type="molecule type" value="Genomic_DNA"/>
</dbReference>
<evidence type="ECO:0000259" key="4">
    <source>
        <dbReference type="SMART" id="SM00990"/>
    </source>
</evidence>
<dbReference type="OrthoDB" id="797052at2"/>